<evidence type="ECO:0000313" key="1">
    <source>
        <dbReference type="EMBL" id="KAK7336686.1"/>
    </source>
</evidence>
<evidence type="ECO:0000313" key="2">
    <source>
        <dbReference type="Proteomes" id="UP001367508"/>
    </source>
</evidence>
<sequence length="117" mass="13347">MGPKCANHCKYQARKRLRDDATVWSSCAKGETYRSSVRSWTRCVDDGEGWILEELMRGGESESLFFFEDESVLMNISSEAEGSDLHLDSVIPPFGTLCIYCQRYEVEPMDYTAARKT</sequence>
<dbReference type="EMBL" id="JAYMYQ010000004">
    <property type="protein sequence ID" value="KAK7336686.1"/>
    <property type="molecule type" value="Genomic_DNA"/>
</dbReference>
<reference evidence="1 2" key="1">
    <citation type="submission" date="2024-01" db="EMBL/GenBank/DDBJ databases">
        <title>The genomes of 5 underutilized Papilionoideae crops provide insights into root nodulation and disease resistanc.</title>
        <authorList>
            <person name="Jiang F."/>
        </authorList>
    </citation>
    <scope>NUCLEOTIDE SEQUENCE [LARGE SCALE GENOMIC DNA]</scope>
    <source>
        <strain evidence="1">LVBAO_FW01</strain>
        <tissue evidence="1">Leaves</tissue>
    </source>
</reference>
<keyword evidence="2" id="KW-1185">Reference proteome</keyword>
<name>A0AAN9LJB9_CANGL</name>
<proteinExistence type="predicted"/>
<comment type="caution">
    <text evidence="1">The sequence shown here is derived from an EMBL/GenBank/DDBJ whole genome shotgun (WGS) entry which is preliminary data.</text>
</comment>
<gene>
    <name evidence="1" type="ORF">VNO77_17232</name>
</gene>
<protein>
    <submittedName>
        <fullName evidence="1">Uncharacterized protein</fullName>
    </submittedName>
</protein>
<dbReference type="AlphaFoldDB" id="A0AAN9LJB9"/>
<accession>A0AAN9LJB9</accession>
<dbReference type="Proteomes" id="UP001367508">
    <property type="component" value="Unassembled WGS sequence"/>
</dbReference>
<organism evidence="1 2">
    <name type="scientific">Canavalia gladiata</name>
    <name type="common">Sword bean</name>
    <name type="synonym">Dolichos gladiatus</name>
    <dbReference type="NCBI Taxonomy" id="3824"/>
    <lineage>
        <taxon>Eukaryota</taxon>
        <taxon>Viridiplantae</taxon>
        <taxon>Streptophyta</taxon>
        <taxon>Embryophyta</taxon>
        <taxon>Tracheophyta</taxon>
        <taxon>Spermatophyta</taxon>
        <taxon>Magnoliopsida</taxon>
        <taxon>eudicotyledons</taxon>
        <taxon>Gunneridae</taxon>
        <taxon>Pentapetalae</taxon>
        <taxon>rosids</taxon>
        <taxon>fabids</taxon>
        <taxon>Fabales</taxon>
        <taxon>Fabaceae</taxon>
        <taxon>Papilionoideae</taxon>
        <taxon>50 kb inversion clade</taxon>
        <taxon>NPAAA clade</taxon>
        <taxon>indigoferoid/millettioid clade</taxon>
        <taxon>Phaseoleae</taxon>
        <taxon>Canavalia</taxon>
    </lineage>
</organism>